<organism evidence="1 2">
    <name type="scientific">Chaetomium tenue</name>
    <dbReference type="NCBI Taxonomy" id="1854479"/>
    <lineage>
        <taxon>Eukaryota</taxon>
        <taxon>Fungi</taxon>
        <taxon>Dikarya</taxon>
        <taxon>Ascomycota</taxon>
        <taxon>Pezizomycotina</taxon>
        <taxon>Sordariomycetes</taxon>
        <taxon>Sordariomycetidae</taxon>
        <taxon>Sordariales</taxon>
        <taxon>Chaetomiaceae</taxon>
        <taxon>Chaetomium</taxon>
    </lineage>
</organism>
<keyword evidence="2" id="KW-1185">Reference proteome</keyword>
<gene>
    <name evidence="1" type="ORF">F5144DRAFT_595672</name>
</gene>
<name>A0ACB7P2K6_9PEZI</name>
<evidence type="ECO:0000313" key="2">
    <source>
        <dbReference type="Proteomes" id="UP000724584"/>
    </source>
</evidence>
<dbReference type="Proteomes" id="UP000724584">
    <property type="component" value="Unassembled WGS sequence"/>
</dbReference>
<sequence length="587" mass="65800">MLSRRRQASSAILLTPKRPAYSNIRFFGSQIGGRSVINYGYTDMPWKLMAWDIYNFFKFFWAIPYILWPLSPTDSAELSELSCTWGNAWAIAVHVVLCVVQLAGLVALPALVVLPVWTTILLVTLFFLANRILYSLLNGEGVEYHSDPKYAPELPEHAHEQWIYINGVAAGSHWMQSNLDRLAVTFKRPILGIHNKTSGILFDVVECLIQRNWGYATKDVRVCYQIIKQKLYNPQYSKVIFVLHSQGGIEGSLILDWLLQELPQDLLSKLEVYTFGNAANHFNNPHRHIRIQNLARRNPLAACIDSIRLAHDDRKAPIPRLRLPQPKNQLTSDSSSSSGSSDAEPFNNHSANTTTPNPNRRRNRNPTKPNPPTLPQQPSLTGSTTSPHPSHLSDRAIGHIEHYAHTTDFVALWGVLHFATSAPSSQVIPRFIGRVFARTSLRGGHQMVQHYLDGMFPLRRDVVTGRLVRDERGVPWGAEEDGNEFMESVVLVGGGGDGTGRDRVGEGGSEDDDDGDDEEVEVHSVSPVLERRASSLGLLKGRKNREGVRVKVKELSRLWQYRNGRSPEEMPPLLVRGVDGVVRNATM</sequence>
<reference evidence="1 2" key="1">
    <citation type="journal article" date="2021" name="Nat. Commun.">
        <title>Genetic determinants of endophytism in the Arabidopsis root mycobiome.</title>
        <authorList>
            <person name="Mesny F."/>
            <person name="Miyauchi S."/>
            <person name="Thiergart T."/>
            <person name="Pickel B."/>
            <person name="Atanasova L."/>
            <person name="Karlsson M."/>
            <person name="Huettel B."/>
            <person name="Barry K.W."/>
            <person name="Haridas S."/>
            <person name="Chen C."/>
            <person name="Bauer D."/>
            <person name="Andreopoulos W."/>
            <person name="Pangilinan J."/>
            <person name="LaButti K."/>
            <person name="Riley R."/>
            <person name="Lipzen A."/>
            <person name="Clum A."/>
            <person name="Drula E."/>
            <person name="Henrissat B."/>
            <person name="Kohler A."/>
            <person name="Grigoriev I.V."/>
            <person name="Martin F.M."/>
            <person name="Hacquard S."/>
        </authorList>
    </citation>
    <scope>NUCLEOTIDE SEQUENCE [LARGE SCALE GENOMIC DNA]</scope>
    <source>
        <strain evidence="1 2">MPI-SDFR-AT-0079</strain>
    </source>
</reference>
<accession>A0ACB7P2K6</accession>
<proteinExistence type="predicted"/>
<dbReference type="EMBL" id="JAGIZQ010000006">
    <property type="protein sequence ID" value="KAH6623525.1"/>
    <property type="molecule type" value="Genomic_DNA"/>
</dbReference>
<comment type="caution">
    <text evidence="1">The sequence shown here is derived from an EMBL/GenBank/DDBJ whole genome shotgun (WGS) entry which is preliminary data.</text>
</comment>
<protein>
    <submittedName>
        <fullName evidence="1">Uncharacterized protein</fullName>
    </submittedName>
</protein>
<evidence type="ECO:0000313" key="1">
    <source>
        <dbReference type="EMBL" id="KAH6623525.1"/>
    </source>
</evidence>